<dbReference type="PANTHER" id="PTHR44379:SF5">
    <property type="entry name" value="OXIDOREDUCTASE WITH IRON-SULFUR SUBUNIT"/>
    <property type="match status" value="1"/>
</dbReference>
<dbReference type="GO" id="GO:0016491">
    <property type="term" value="F:oxidoreductase activity"/>
    <property type="evidence" value="ECO:0007669"/>
    <property type="project" value="UniProtKB-KW"/>
</dbReference>
<organism evidence="9 10">
    <name type="scientific">Amycolatopsis albispora</name>
    <dbReference type="NCBI Taxonomy" id="1804986"/>
    <lineage>
        <taxon>Bacteria</taxon>
        <taxon>Bacillati</taxon>
        <taxon>Actinomycetota</taxon>
        <taxon>Actinomycetes</taxon>
        <taxon>Pseudonocardiales</taxon>
        <taxon>Pseudonocardiaceae</taxon>
        <taxon>Amycolatopsis</taxon>
    </lineage>
</organism>
<evidence type="ECO:0000256" key="1">
    <source>
        <dbReference type="ARBA" id="ARBA00022714"/>
    </source>
</evidence>
<dbReference type="InterPro" id="IPR002888">
    <property type="entry name" value="2Fe-2S-bd"/>
</dbReference>
<dbReference type="CDD" id="cd00207">
    <property type="entry name" value="fer2"/>
    <property type="match status" value="1"/>
</dbReference>
<evidence type="ECO:0000256" key="7">
    <source>
        <dbReference type="SAM" id="MobiDB-lite"/>
    </source>
</evidence>
<sequence length="179" mass="19079">MRITVNVDGTSYTDEVEPRQLLVHYLRERLGKVGTVVGCDTSNCGACTVHLDGHSVKSCSVLAVQADGCEVTTIEGIARDGKLHPVQQAFHDNHALQCGFCTPGMIMQSIDLLADNPDPDEQAVREGIEGNLCRCTGYQNIVRAVRDAAHHMRPGAGPEAERVEDGSGLRAPSSIGGGE</sequence>
<evidence type="ECO:0000313" key="9">
    <source>
        <dbReference type="EMBL" id="AXB44399.1"/>
    </source>
</evidence>
<feature type="domain" description="2Fe-2S ferredoxin-type" evidence="8">
    <location>
        <begin position="1"/>
        <end position="77"/>
    </location>
</feature>
<evidence type="ECO:0000256" key="3">
    <source>
        <dbReference type="ARBA" id="ARBA00023002"/>
    </source>
</evidence>
<evidence type="ECO:0000256" key="4">
    <source>
        <dbReference type="ARBA" id="ARBA00023004"/>
    </source>
</evidence>
<evidence type="ECO:0000256" key="6">
    <source>
        <dbReference type="ARBA" id="ARBA00060707"/>
    </source>
</evidence>
<dbReference type="Pfam" id="PF00111">
    <property type="entry name" value="Fer2"/>
    <property type="match status" value="1"/>
</dbReference>
<name>A0A344L8M5_9PSEU</name>
<dbReference type="FunFam" id="1.10.150.120:FF:000003">
    <property type="entry name" value="Carbon monoxide dehydrogenase, small subunit"/>
    <property type="match status" value="1"/>
</dbReference>
<evidence type="ECO:0000256" key="2">
    <source>
        <dbReference type="ARBA" id="ARBA00022723"/>
    </source>
</evidence>
<evidence type="ECO:0000259" key="8">
    <source>
        <dbReference type="PROSITE" id="PS51085"/>
    </source>
</evidence>
<keyword evidence="1" id="KW-0001">2Fe-2S</keyword>
<dbReference type="GO" id="GO:0051537">
    <property type="term" value="F:2 iron, 2 sulfur cluster binding"/>
    <property type="evidence" value="ECO:0007669"/>
    <property type="project" value="UniProtKB-KW"/>
</dbReference>
<dbReference type="Gene3D" id="3.10.20.30">
    <property type="match status" value="1"/>
</dbReference>
<dbReference type="InterPro" id="IPR051452">
    <property type="entry name" value="Diverse_Oxidoreductases"/>
</dbReference>
<dbReference type="AlphaFoldDB" id="A0A344L8M5"/>
<keyword evidence="4" id="KW-0408">Iron</keyword>
<dbReference type="EMBL" id="CP015163">
    <property type="protein sequence ID" value="AXB44399.1"/>
    <property type="molecule type" value="Genomic_DNA"/>
</dbReference>
<dbReference type="FunFam" id="3.10.20.30:FF:000020">
    <property type="entry name" value="Xanthine dehydrogenase iron-sulfur subunit"/>
    <property type="match status" value="1"/>
</dbReference>
<evidence type="ECO:0000256" key="5">
    <source>
        <dbReference type="ARBA" id="ARBA00023014"/>
    </source>
</evidence>
<dbReference type="InterPro" id="IPR036884">
    <property type="entry name" value="2Fe-2S-bd_dom_sf"/>
</dbReference>
<keyword evidence="10" id="KW-1185">Reference proteome</keyword>
<dbReference type="InterPro" id="IPR036010">
    <property type="entry name" value="2Fe-2S_ferredoxin-like_sf"/>
</dbReference>
<dbReference type="Proteomes" id="UP000250434">
    <property type="component" value="Chromosome"/>
</dbReference>
<dbReference type="RefSeq" id="WP_113693640.1">
    <property type="nucleotide sequence ID" value="NZ_CP015163.1"/>
</dbReference>
<keyword evidence="2" id="KW-0479">Metal-binding</keyword>
<dbReference type="GO" id="GO:0046872">
    <property type="term" value="F:metal ion binding"/>
    <property type="evidence" value="ECO:0007669"/>
    <property type="project" value="UniProtKB-KW"/>
</dbReference>
<gene>
    <name evidence="9" type="ORF">A4R43_19285</name>
</gene>
<dbReference type="PANTHER" id="PTHR44379">
    <property type="entry name" value="OXIDOREDUCTASE WITH IRON-SULFUR SUBUNIT"/>
    <property type="match status" value="1"/>
</dbReference>
<dbReference type="KEGG" id="aab:A4R43_19285"/>
<dbReference type="PROSITE" id="PS51085">
    <property type="entry name" value="2FE2S_FER_2"/>
    <property type="match status" value="1"/>
</dbReference>
<dbReference type="InterPro" id="IPR001041">
    <property type="entry name" value="2Fe-2S_ferredoxin-type"/>
</dbReference>
<evidence type="ECO:0000313" key="10">
    <source>
        <dbReference type="Proteomes" id="UP000250434"/>
    </source>
</evidence>
<dbReference type="OrthoDB" id="159930at2"/>
<proteinExistence type="predicted"/>
<dbReference type="InterPro" id="IPR012675">
    <property type="entry name" value="Beta-grasp_dom_sf"/>
</dbReference>
<keyword evidence="5" id="KW-0411">Iron-sulfur</keyword>
<keyword evidence="3" id="KW-0560">Oxidoreductase</keyword>
<reference evidence="9 10" key="1">
    <citation type="submission" date="2016-04" db="EMBL/GenBank/DDBJ databases">
        <title>Complete genome sequence and analysis of deep-sea sediment isolate, Amycolatopsis sp. WP1.</title>
        <authorList>
            <person name="Wang H."/>
            <person name="Chen S."/>
            <person name="Wu Q."/>
        </authorList>
    </citation>
    <scope>NUCLEOTIDE SEQUENCE [LARGE SCALE GENOMIC DNA]</scope>
    <source>
        <strain evidence="9 10">WP1</strain>
    </source>
</reference>
<comment type="pathway">
    <text evidence="6">Alkaloid degradation; nicotine degradation.</text>
</comment>
<dbReference type="Gene3D" id="1.10.150.120">
    <property type="entry name" value="[2Fe-2S]-binding domain"/>
    <property type="match status" value="1"/>
</dbReference>
<dbReference type="Pfam" id="PF01799">
    <property type="entry name" value="Fer2_2"/>
    <property type="match status" value="1"/>
</dbReference>
<dbReference type="SUPFAM" id="SSF47741">
    <property type="entry name" value="CO dehydrogenase ISP C-domain like"/>
    <property type="match status" value="1"/>
</dbReference>
<protein>
    <submittedName>
        <fullName evidence="9">Carbon monoxide dehydrogenase</fullName>
    </submittedName>
</protein>
<dbReference type="SUPFAM" id="SSF54292">
    <property type="entry name" value="2Fe-2S ferredoxin-like"/>
    <property type="match status" value="1"/>
</dbReference>
<accession>A0A344L8M5</accession>
<feature type="region of interest" description="Disordered" evidence="7">
    <location>
        <begin position="150"/>
        <end position="179"/>
    </location>
</feature>